<dbReference type="OrthoDB" id="4087523at2759"/>
<feature type="chain" id="PRO_5008910467" description="Extracellular membrane protein CFEM domain-containing protein" evidence="3">
    <location>
        <begin position="26"/>
        <end position="282"/>
    </location>
</feature>
<feature type="signal peptide" evidence="3">
    <location>
        <begin position="1"/>
        <end position="25"/>
    </location>
</feature>
<protein>
    <recommendedName>
        <fullName evidence="6">Extracellular membrane protein CFEM domain-containing protein</fullName>
    </recommendedName>
</protein>
<feature type="transmembrane region" description="Helical" evidence="2">
    <location>
        <begin position="264"/>
        <end position="281"/>
    </location>
</feature>
<dbReference type="Proteomes" id="UP000095038">
    <property type="component" value="Unassembled WGS sequence"/>
</dbReference>
<evidence type="ECO:0000313" key="4">
    <source>
        <dbReference type="EMBL" id="ODV60130.1"/>
    </source>
</evidence>
<proteinExistence type="predicted"/>
<gene>
    <name evidence="4" type="ORF">ASCRUDRAFT_71166</name>
</gene>
<keyword evidence="2" id="KW-0812">Transmembrane</keyword>
<keyword evidence="2" id="KW-1133">Transmembrane helix</keyword>
<evidence type="ECO:0000256" key="1">
    <source>
        <dbReference type="SAM" id="MobiDB-lite"/>
    </source>
</evidence>
<feature type="compositionally biased region" description="Polar residues" evidence="1">
    <location>
        <begin position="134"/>
        <end position="157"/>
    </location>
</feature>
<name>A0A1D2VF32_9ASCO</name>
<evidence type="ECO:0000256" key="2">
    <source>
        <dbReference type="SAM" id="Phobius"/>
    </source>
</evidence>
<feature type="region of interest" description="Disordered" evidence="1">
    <location>
        <begin position="212"/>
        <end position="241"/>
    </location>
</feature>
<dbReference type="EMBL" id="KV454483">
    <property type="protein sequence ID" value="ODV60130.1"/>
    <property type="molecule type" value="Genomic_DNA"/>
</dbReference>
<keyword evidence="2" id="KW-0472">Membrane</keyword>
<dbReference type="AlphaFoldDB" id="A0A1D2VF32"/>
<dbReference type="RefSeq" id="XP_020046437.1">
    <property type="nucleotide sequence ID" value="XM_020191897.1"/>
</dbReference>
<feature type="region of interest" description="Disordered" evidence="1">
    <location>
        <begin position="133"/>
        <end position="161"/>
    </location>
</feature>
<evidence type="ECO:0000256" key="3">
    <source>
        <dbReference type="SAM" id="SignalP"/>
    </source>
</evidence>
<dbReference type="InParanoid" id="A0A1D2VF32"/>
<keyword evidence="5" id="KW-1185">Reference proteome</keyword>
<dbReference type="GeneID" id="30965533"/>
<sequence>MWFHLYFNLYLHFLLYSLVATKSLAAYTYRPDIQNEFGSYMNPNPRTPCEGSELEKLNTCANDVLSKLDDCKADDLACECCALQSLNRDCYGLCPGSPSGNFLAVLYDDCESLNDVNACGLPFKKEDAKPISHRLNSNSKSKSNTYPTNYIHHNTNDPIPVLKSTFESKEKVKSKDINKEKQKITQDQEILTLKVDTNEIVSKNSKNSTNSTIISPSTNINNDNNKNDFNSNSNSTINSTNTTDSNNIGVNTDHSSMGSIIKTSYLSFFIFFFSFCIVIVLD</sequence>
<evidence type="ECO:0008006" key="6">
    <source>
        <dbReference type="Google" id="ProtNLM"/>
    </source>
</evidence>
<accession>A0A1D2VF32</accession>
<organism evidence="4 5">
    <name type="scientific">Ascoidea rubescens DSM 1968</name>
    <dbReference type="NCBI Taxonomy" id="1344418"/>
    <lineage>
        <taxon>Eukaryota</taxon>
        <taxon>Fungi</taxon>
        <taxon>Dikarya</taxon>
        <taxon>Ascomycota</taxon>
        <taxon>Saccharomycotina</taxon>
        <taxon>Saccharomycetes</taxon>
        <taxon>Ascoideaceae</taxon>
        <taxon>Ascoidea</taxon>
    </lineage>
</organism>
<evidence type="ECO:0000313" key="5">
    <source>
        <dbReference type="Proteomes" id="UP000095038"/>
    </source>
</evidence>
<keyword evidence="3" id="KW-0732">Signal</keyword>
<reference evidence="5" key="1">
    <citation type="submission" date="2016-05" db="EMBL/GenBank/DDBJ databases">
        <title>Comparative genomics of biotechnologically important yeasts.</title>
        <authorList>
            <consortium name="DOE Joint Genome Institute"/>
            <person name="Riley R."/>
            <person name="Haridas S."/>
            <person name="Wolfe K.H."/>
            <person name="Lopes M.R."/>
            <person name="Hittinger C.T."/>
            <person name="Goker M."/>
            <person name="Salamov A."/>
            <person name="Wisecaver J."/>
            <person name="Long T.M."/>
            <person name="Aerts A.L."/>
            <person name="Barry K."/>
            <person name="Choi C."/>
            <person name="Clum A."/>
            <person name="Coughlan A.Y."/>
            <person name="Deshpande S."/>
            <person name="Douglass A.P."/>
            <person name="Hanson S.J."/>
            <person name="Klenk H.-P."/>
            <person name="Labutti K."/>
            <person name="Lapidus A."/>
            <person name="Lindquist E."/>
            <person name="Lipzen A."/>
            <person name="Meier-Kolthoff J.P."/>
            <person name="Ohm R.A."/>
            <person name="Otillar R.P."/>
            <person name="Pangilinan J."/>
            <person name="Peng Y."/>
            <person name="Rokas A."/>
            <person name="Rosa C.A."/>
            <person name="Scheuner C."/>
            <person name="Sibirny A.A."/>
            <person name="Slot J.C."/>
            <person name="Stielow J.B."/>
            <person name="Sun H."/>
            <person name="Kurtzman C.P."/>
            <person name="Blackwell M."/>
            <person name="Grigoriev I.V."/>
            <person name="Jeffries T.W."/>
        </authorList>
    </citation>
    <scope>NUCLEOTIDE SEQUENCE [LARGE SCALE GENOMIC DNA]</scope>
    <source>
        <strain evidence="5">DSM 1968</strain>
    </source>
</reference>